<organism evidence="2 3">
    <name type="scientific">Rhododendron griersonianum</name>
    <dbReference type="NCBI Taxonomy" id="479676"/>
    <lineage>
        <taxon>Eukaryota</taxon>
        <taxon>Viridiplantae</taxon>
        <taxon>Streptophyta</taxon>
        <taxon>Embryophyta</taxon>
        <taxon>Tracheophyta</taxon>
        <taxon>Spermatophyta</taxon>
        <taxon>Magnoliopsida</taxon>
        <taxon>eudicotyledons</taxon>
        <taxon>Gunneridae</taxon>
        <taxon>Pentapetalae</taxon>
        <taxon>asterids</taxon>
        <taxon>Ericales</taxon>
        <taxon>Ericaceae</taxon>
        <taxon>Ericoideae</taxon>
        <taxon>Rhodoreae</taxon>
        <taxon>Rhododendron</taxon>
    </lineage>
</organism>
<keyword evidence="3" id="KW-1185">Reference proteome</keyword>
<feature type="signal peptide" evidence="1">
    <location>
        <begin position="1"/>
        <end position="29"/>
    </location>
</feature>
<reference evidence="2" key="1">
    <citation type="submission" date="2020-08" db="EMBL/GenBank/DDBJ databases">
        <title>Plant Genome Project.</title>
        <authorList>
            <person name="Zhang R.-G."/>
        </authorList>
    </citation>
    <scope>NUCLEOTIDE SEQUENCE</scope>
    <source>
        <strain evidence="2">WSP0</strain>
        <tissue evidence="2">Leaf</tissue>
    </source>
</reference>
<name>A0AAV6HJH0_9ERIC</name>
<dbReference type="AlphaFoldDB" id="A0AAV6HJH0"/>
<feature type="chain" id="PRO_5043417149" evidence="1">
    <location>
        <begin position="30"/>
        <end position="97"/>
    </location>
</feature>
<dbReference type="EMBL" id="JACTNZ010000015">
    <property type="protein sequence ID" value="KAG5513092.1"/>
    <property type="molecule type" value="Genomic_DNA"/>
</dbReference>
<protein>
    <submittedName>
        <fullName evidence="2">Uncharacterized protein</fullName>
    </submittedName>
</protein>
<gene>
    <name evidence="2" type="ORF">RHGRI_038479</name>
</gene>
<comment type="caution">
    <text evidence="2">The sequence shown here is derived from an EMBL/GenBank/DDBJ whole genome shotgun (WGS) entry which is preliminary data.</text>
</comment>
<evidence type="ECO:0000313" key="3">
    <source>
        <dbReference type="Proteomes" id="UP000823749"/>
    </source>
</evidence>
<accession>A0AAV6HJH0</accession>
<dbReference type="Proteomes" id="UP000823749">
    <property type="component" value="Unassembled WGS sequence"/>
</dbReference>
<keyword evidence="1" id="KW-0732">Signal</keyword>
<evidence type="ECO:0000256" key="1">
    <source>
        <dbReference type="SAM" id="SignalP"/>
    </source>
</evidence>
<evidence type="ECO:0000313" key="2">
    <source>
        <dbReference type="EMBL" id="KAG5513092.1"/>
    </source>
</evidence>
<sequence length="97" mass="11185">MLHHLSPRIFHHRILMLWVMRHLFHSLMAQPRNHLSNASCDLKVRDFVLAKVTSESDFMTEYVVYGEAALQNAVAEQFKPSSKPSCKNRGIIRGIQP</sequence>
<dbReference type="Gene3D" id="1.10.510.10">
    <property type="entry name" value="Transferase(Phosphotransferase) domain 1"/>
    <property type="match status" value="1"/>
</dbReference>
<proteinExistence type="predicted"/>